<gene>
    <name evidence="1" type="primary">anr_3</name>
    <name evidence="1" type="ORF">MgSA37_03873</name>
</gene>
<accession>A0A0X8X4X2</accession>
<keyword evidence="2" id="KW-1185">Reference proteome</keyword>
<proteinExistence type="predicted"/>
<name>A0A0X8X4X2_9SPHI</name>
<dbReference type="Gene3D" id="2.60.120.10">
    <property type="entry name" value="Jelly Rolls"/>
    <property type="match status" value="1"/>
</dbReference>
<dbReference type="CDD" id="cd00038">
    <property type="entry name" value="CAP_ED"/>
    <property type="match status" value="1"/>
</dbReference>
<dbReference type="InterPro" id="IPR014710">
    <property type="entry name" value="RmlC-like_jellyroll"/>
</dbReference>
<dbReference type="AlphaFoldDB" id="A0A0X8X4X2"/>
<dbReference type="SUPFAM" id="SSF51206">
    <property type="entry name" value="cAMP-binding domain-like"/>
    <property type="match status" value="1"/>
</dbReference>
<dbReference type="InterPro" id="IPR018490">
    <property type="entry name" value="cNMP-bd_dom_sf"/>
</dbReference>
<evidence type="ECO:0000313" key="2">
    <source>
        <dbReference type="Proteomes" id="UP000218263"/>
    </source>
</evidence>
<protein>
    <submittedName>
        <fullName evidence="1">Transcriptional activator protein Anr</fullName>
    </submittedName>
</protein>
<dbReference type="InterPro" id="IPR000595">
    <property type="entry name" value="cNMP-bd_dom"/>
</dbReference>
<reference evidence="1 2" key="1">
    <citation type="submission" date="2015-12" db="EMBL/GenBank/DDBJ databases">
        <title>Genome sequence of Mucilaginibacter gotjawali.</title>
        <authorList>
            <person name="Lee J.S."/>
            <person name="Lee K.C."/>
            <person name="Kim K.K."/>
            <person name="Lee B.W."/>
        </authorList>
    </citation>
    <scope>NUCLEOTIDE SEQUENCE [LARGE SCALE GENOMIC DNA]</scope>
    <source>
        <strain evidence="1 2">SA3-7</strain>
    </source>
</reference>
<dbReference type="Pfam" id="PF00027">
    <property type="entry name" value="cNMP_binding"/>
    <property type="match status" value="1"/>
</dbReference>
<dbReference type="Proteomes" id="UP000218263">
    <property type="component" value="Chromosome"/>
</dbReference>
<dbReference type="EMBL" id="AP017313">
    <property type="protein sequence ID" value="BAU55681.1"/>
    <property type="molecule type" value="Genomic_DNA"/>
</dbReference>
<evidence type="ECO:0000313" key="1">
    <source>
        <dbReference type="EMBL" id="BAU55681.1"/>
    </source>
</evidence>
<dbReference type="OrthoDB" id="9152304at2"/>
<sequence length="191" mass="22592">MHQLILNNFALHIALAPAEQEQALAFFQLKEVKKRKWLLNAGETERYVYFVKRGCLRMFYTDKSGEDHIIGFYPENWWVCDIVSFFNAKPSANAIQALEDGEVYYVSLPRLEELLQTIPKFERFFRILTQNGFELFQRRITSQLYKTAEERYLEFRMRHPGLEQRIAQKHIAGYLGITPAFLSMMRKEKGV</sequence>
<dbReference type="RefSeq" id="WP_096354092.1">
    <property type="nucleotide sequence ID" value="NZ_AP017313.1"/>
</dbReference>
<dbReference type="PROSITE" id="PS50042">
    <property type="entry name" value="CNMP_BINDING_3"/>
    <property type="match status" value="1"/>
</dbReference>
<organism evidence="1 2">
    <name type="scientific">Mucilaginibacter gotjawali</name>
    <dbReference type="NCBI Taxonomy" id="1550579"/>
    <lineage>
        <taxon>Bacteria</taxon>
        <taxon>Pseudomonadati</taxon>
        <taxon>Bacteroidota</taxon>
        <taxon>Sphingobacteriia</taxon>
        <taxon>Sphingobacteriales</taxon>
        <taxon>Sphingobacteriaceae</taxon>
        <taxon>Mucilaginibacter</taxon>
    </lineage>
</organism>
<dbReference type="SMART" id="SM00100">
    <property type="entry name" value="cNMP"/>
    <property type="match status" value="1"/>
</dbReference>
<dbReference type="KEGG" id="mgot:MgSA37_03873"/>